<dbReference type="PANTHER" id="PTHR21521">
    <property type="entry name" value="AMUN, ISOFORM A"/>
    <property type="match status" value="1"/>
</dbReference>
<feature type="region of interest" description="Disordered" evidence="1">
    <location>
        <begin position="227"/>
        <end position="340"/>
    </location>
</feature>
<dbReference type="Proteomes" id="UP001153620">
    <property type="component" value="Chromosome 4"/>
</dbReference>
<feature type="compositionally biased region" description="Polar residues" evidence="1">
    <location>
        <begin position="286"/>
        <end position="301"/>
    </location>
</feature>
<dbReference type="PANTHER" id="PTHR21521:SF0">
    <property type="entry name" value="AMUN, ISOFORM A"/>
    <property type="match status" value="1"/>
</dbReference>
<gene>
    <name evidence="2" type="ORF">CHIRRI_LOCUS13808</name>
</gene>
<proteinExistence type="predicted"/>
<feature type="compositionally biased region" description="Polar residues" evidence="1">
    <location>
        <begin position="235"/>
        <end position="250"/>
    </location>
</feature>
<feature type="compositionally biased region" description="Acidic residues" evidence="1">
    <location>
        <begin position="251"/>
        <end position="263"/>
    </location>
</feature>
<protein>
    <submittedName>
        <fullName evidence="2">Uncharacterized protein</fullName>
    </submittedName>
</protein>
<evidence type="ECO:0000256" key="1">
    <source>
        <dbReference type="SAM" id="MobiDB-lite"/>
    </source>
</evidence>
<reference evidence="2" key="1">
    <citation type="submission" date="2022-01" db="EMBL/GenBank/DDBJ databases">
        <authorList>
            <person name="King R."/>
        </authorList>
    </citation>
    <scope>NUCLEOTIDE SEQUENCE</scope>
</reference>
<dbReference type="EMBL" id="OU895880">
    <property type="protein sequence ID" value="CAG9810998.1"/>
    <property type="molecule type" value="Genomic_DNA"/>
</dbReference>
<accession>A0A9N9S8J8</accession>
<dbReference type="OrthoDB" id="8249012at2759"/>
<dbReference type="AlphaFoldDB" id="A0A9N9S8J8"/>
<feature type="compositionally biased region" description="Basic and acidic residues" evidence="1">
    <location>
        <begin position="310"/>
        <end position="340"/>
    </location>
</feature>
<keyword evidence="3" id="KW-1185">Reference proteome</keyword>
<evidence type="ECO:0000313" key="3">
    <source>
        <dbReference type="Proteomes" id="UP001153620"/>
    </source>
</evidence>
<sequence length="340" mass="37945">MASVQNTTAAFFLHGNARQYDYVLKLYPQVLKMKAEEKKKPDELIRLDEWYQNELPKKIKQRGRDAHLIHEELVQCMKWKQSRGKYYPQLSYLIKVNTPRAVVMETKKAFRKLPNLEQAITALSNLKGVGTTMASALLAAATPELAPFMADEVLKAIPDVEGIDYTTREYLNFVTHIESTRNRLNSENGGEEWTAHSIELAVWTHSIAADMKPELLQDMPDVEKLKNNVIGGTNGTTHTHPADSITATTEQSDESNAEPEPEAATEQKETKQRTANGKGAVDSLDESTLSDQDSLNPNTPIIANDETNDSDSHSSAKRSLDSEEHPETGEPELKKAKSSE</sequence>
<evidence type="ECO:0000313" key="2">
    <source>
        <dbReference type="EMBL" id="CAG9810998.1"/>
    </source>
</evidence>
<reference evidence="2" key="2">
    <citation type="submission" date="2022-10" db="EMBL/GenBank/DDBJ databases">
        <authorList>
            <consortium name="ENA_rothamsted_submissions"/>
            <consortium name="culmorum"/>
            <person name="King R."/>
        </authorList>
    </citation>
    <scope>NUCLEOTIDE SEQUENCE</scope>
</reference>
<name>A0A9N9S8J8_9DIPT</name>
<organism evidence="2 3">
    <name type="scientific">Chironomus riparius</name>
    <dbReference type="NCBI Taxonomy" id="315576"/>
    <lineage>
        <taxon>Eukaryota</taxon>
        <taxon>Metazoa</taxon>
        <taxon>Ecdysozoa</taxon>
        <taxon>Arthropoda</taxon>
        <taxon>Hexapoda</taxon>
        <taxon>Insecta</taxon>
        <taxon>Pterygota</taxon>
        <taxon>Neoptera</taxon>
        <taxon>Endopterygota</taxon>
        <taxon>Diptera</taxon>
        <taxon>Nematocera</taxon>
        <taxon>Chironomoidea</taxon>
        <taxon>Chironomidae</taxon>
        <taxon>Chironominae</taxon>
        <taxon>Chironomus</taxon>
    </lineage>
</organism>